<comment type="caution">
    <text evidence="1">The sequence shown here is derived from an EMBL/GenBank/DDBJ whole genome shotgun (WGS) entry which is preliminary data.</text>
</comment>
<evidence type="ECO:0000313" key="2">
    <source>
        <dbReference type="Proteomes" id="UP000823757"/>
    </source>
</evidence>
<proteinExistence type="predicted"/>
<reference evidence="1" key="1">
    <citation type="submission" date="2020-10" db="EMBL/GenBank/DDBJ databases">
        <authorList>
            <person name="Gilroy R."/>
        </authorList>
    </citation>
    <scope>NUCLEOTIDE SEQUENCE</scope>
    <source>
        <strain evidence="1">B1-13419</strain>
    </source>
</reference>
<dbReference type="EMBL" id="JADIMD010000101">
    <property type="protein sequence ID" value="MBO8474946.1"/>
    <property type="molecule type" value="Genomic_DNA"/>
</dbReference>
<name>A0A9D9NIJ9_9BACT</name>
<evidence type="ECO:0000313" key="1">
    <source>
        <dbReference type="EMBL" id="MBO8474946.1"/>
    </source>
</evidence>
<dbReference type="GO" id="GO:0042834">
    <property type="term" value="F:peptidoglycan binding"/>
    <property type="evidence" value="ECO:0007669"/>
    <property type="project" value="InterPro"/>
</dbReference>
<protein>
    <submittedName>
        <fullName evidence="1">SPOR domain-containing protein</fullName>
    </submittedName>
</protein>
<dbReference type="SUPFAM" id="SSF110997">
    <property type="entry name" value="Sporulation related repeat"/>
    <property type="match status" value="1"/>
</dbReference>
<gene>
    <name evidence="1" type="ORF">IAB91_06630</name>
</gene>
<dbReference type="AlphaFoldDB" id="A0A9D9NIJ9"/>
<sequence>MKIHAVLSMLVFLMLFTGCDMFRKIAGRPTSAELEAMKEEIVAADAKIQELKSKQQRQADSLAIVDSIRRMKAEVHTVSEIGALYSTNLDHKYYIIVGAFVKESNAEGMIRTVSDAGYIPVRISINKYTAVGICPSDDIEDAFLLLKGVYREPFCPADVWILVNR</sequence>
<accession>A0A9D9NIJ9</accession>
<dbReference type="PROSITE" id="PS51257">
    <property type="entry name" value="PROKAR_LIPOPROTEIN"/>
    <property type="match status" value="1"/>
</dbReference>
<reference evidence="1" key="2">
    <citation type="journal article" date="2021" name="PeerJ">
        <title>Extensive microbial diversity within the chicken gut microbiome revealed by metagenomics and culture.</title>
        <authorList>
            <person name="Gilroy R."/>
            <person name="Ravi A."/>
            <person name="Getino M."/>
            <person name="Pursley I."/>
            <person name="Horton D.L."/>
            <person name="Alikhan N.F."/>
            <person name="Baker D."/>
            <person name="Gharbi K."/>
            <person name="Hall N."/>
            <person name="Watson M."/>
            <person name="Adriaenssens E.M."/>
            <person name="Foster-Nyarko E."/>
            <person name="Jarju S."/>
            <person name="Secka A."/>
            <person name="Antonio M."/>
            <person name="Oren A."/>
            <person name="Chaudhuri R.R."/>
            <person name="La Ragione R."/>
            <person name="Hildebrand F."/>
            <person name="Pallen M.J."/>
        </authorList>
    </citation>
    <scope>NUCLEOTIDE SEQUENCE</scope>
    <source>
        <strain evidence="1">B1-13419</strain>
    </source>
</reference>
<dbReference type="InterPro" id="IPR036680">
    <property type="entry name" value="SPOR-like_sf"/>
</dbReference>
<organism evidence="1 2">
    <name type="scientific">Candidatus Cryptobacteroides faecigallinarum</name>
    <dbReference type="NCBI Taxonomy" id="2840763"/>
    <lineage>
        <taxon>Bacteria</taxon>
        <taxon>Pseudomonadati</taxon>
        <taxon>Bacteroidota</taxon>
        <taxon>Bacteroidia</taxon>
        <taxon>Bacteroidales</taxon>
        <taxon>Candidatus Cryptobacteroides</taxon>
    </lineage>
</organism>
<dbReference type="Proteomes" id="UP000823757">
    <property type="component" value="Unassembled WGS sequence"/>
</dbReference>